<organism evidence="12 13">
    <name type="scientific">Alicyclobacillus acidoterrestris (strain ATCC 49025 / DSM 3922 / CIP 106132 / NCIMB 13137 / GD3B)</name>
    <dbReference type="NCBI Taxonomy" id="1356854"/>
    <lineage>
        <taxon>Bacteria</taxon>
        <taxon>Bacillati</taxon>
        <taxon>Bacillota</taxon>
        <taxon>Bacilli</taxon>
        <taxon>Bacillales</taxon>
        <taxon>Alicyclobacillaceae</taxon>
        <taxon>Alicyclobacillus</taxon>
    </lineage>
</organism>
<feature type="transmembrane region" description="Helical" evidence="10">
    <location>
        <begin position="81"/>
        <end position="99"/>
    </location>
</feature>
<dbReference type="AlphaFoldDB" id="T0BVL9"/>
<keyword evidence="5 10" id="KW-0812">Transmembrane</keyword>
<proteinExistence type="inferred from homology"/>
<feature type="transmembrane region" description="Helical" evidence="10">
    <location>
        <begin position="174"/>
        <end position="195"/>
    </location>
</feature>
<comment type="similarity">
    <text evidence="2">Belongs to the acyltransferase 3 family.</text>
</comment>
<dbReference type="PANTHER" id="PTHR23028:SF53">
    <property type="entry name" value="ACYL_TRANSF_3 DOMAIN-CONTAINING PROTEIN"/>
    <property type="match status" value="1"/>
</dbReference>
<keyword evidence="3" id="KW-1003">Cell membrane</keyword>
<sequence>MPKPLKGNSRYMPGLDGLRALAVLAVIGYHLNLGFLPGGLLGVGVFFVLSGYLITDLLVAQWRNRGRLNLRDFWWRRARRLLPGMVAMLLAVLVWVTLFDRTQLTTVHQDALASVLYVSNWWFIFHKVSYFASFGRPSPLGHLWSLAVEEQFYLVWPLVLAMGLACLRRRWKLLTLTLVVATASAVAMAVIYQPGTDPSRVYYGTDTRAFGLLIGAALALVWPSAKLTAKVGALRRTMLELSGALALTVVLYMMVRTNEYDPLLYRGGLVLLSVASAVVVAVLAHPASSLGKVLGWKPLRWLGVRSYGIYLWHYPVIVLTSPAVNTGGVNVVRDVLQVVASIGLAALSWRYLEEPIRQGALARLWTALRQLWATPVFRWSAVTSSVAAVALFTVGVVEASPFAPGKAVSAVSASAGTTVSDQATTGAEAKDSPASAKTTGLPVHSAPKAQHTSDSTGTDTGSGANGASSSVKTGAGAATTDGSGAGTSGTATSDNPTGQLTSIASGTGITTIGDSVMVDATPDLQKLLPGIICDGQIGRQLTQAGATVSALKASGQLGDRVVIELGTNGPFTADQLTQLLQSLGPVKQIVLVNTRVPRPWESVVNATLAQVAKSFPHTTLVDWYAASAGHSGYFYPDGVHLNPTGAEAYAELLAHAIAQ</sequence>
<dbReference type="STRING" id="1356854.N007_04550"/>
<accession>T0BVL9</accession>
<keyword evidence="6 10" id="KW-1133">Transmembrane helix</keyword>
<dbReference type="Pfam" id="PF01757">
    <property type="entry name" value="Acyl_transf_3"/>
    <property type="match status" value="1"/>
</dbReference>
<comment type="subcellular location">
    <subcellularLocation>
        <location evidence="1">Cell membrane</location>
        <topology evidence="1">Multi-pass membrane protein</topology>
    </subcellularLocation>
</comment>
<keyword evidence="8 12" id="KW-0012">Acyltransferase</keyword>
<feature type="transmembrane region" description="Helical" evidence="10">
    <location>
        <begin position="207"/>
        <end position="225"/>
    </location>
</feature>
<protein>
    <submittedName>
        <fullName evidence="12">Acyltransferase family protein</fullName>
    </submittedName>
</protein>
<keyword evidence="13" id="KW-1185">Reference proteome</keyword>
<dbReference type="Gene3D" id="3.40.50.1110">
    <property type="entry name" value="SGNH hydrolase"/>
    <property type="match status" value="1"/>
</dbReference>
<evidence type="ECO:0000256" key="1">
    <source>
        <dbReference type="ARBA" id="ARBA00004651"/>
    </source>
</evidence>
<keyword evidence="7 10" id="KW-0472">Membrane</keyword>
<evidence type="ECO:0000256" key="2">
    <source>
        <dbReference type="ARBA" id="ARBA00007400"/>
    </source>
</evidence>
<evidence type="ECO:0000256" key="5">
    <source>
        <dbReference type="ARBA" id="ARBA00022692"/>
    </source>
</evidence>
<feature type="transmembrane region" description="Helical" evidence="10">
    <location>
        <begin position="151"/>
        <end position="167"/>
    </location>
</feature>
<evidence type="ECO:0000313" key="12">
    <source>
        <dbReference type="EMBL" id="UNO48662.1"/>
    </source>
</evidence>
<dbReference type="GO" id="GO:0009103">
    <property type="term" value="P:lipopolysaccharide biosynthetic process"/>
    <property type="evidence" value="ECO:0007669"/>
    <property type="project" value="TreeGrafter"/>
</dbReference>
<dbReference type="KEGG" id="aaco:K1I37_18700"/>
<dbReference type="InterPro" id="IPR002656">
    <property type="entry name" value="Acyl_transf_3_dom"/>
</dbReference>
<dbReference type="PANTHER" id="PTHR23028">
    <property type="entry name" value="ACETYLTRANSFERASE"/>
    <property type="match status" value="1"/>
</dbReference>
<evidence type="ECO:0000256" key="10">
    <source>
        <dbReference type="SAM" id="Phobius"/>
    </source>
</evidence>
<dbReference type="RefSeq" id="WP_021295949.1">
    <property type="nucleotide sequence ID" value="NZ_AURB01000113.1"/>
</dbReference>
<feature type="transmembrane region" description="Helical" evidence="10">
    <location>
        <begin position="267"/>
        <end position="288"/>
    </location>
</feature>
<feature type="domain" description="Acyltransferase 3" evidence="11">
    <location>
        <begin position="13"/>
        <end position="345"/>
    </location>
</feature>
<feature type="transmembrane region" description="Helical" evidence="10">
    <location>
        <begin position="38"/>
        <end position="60"/>
    </location>
</feature>
<evidence type="ECO:0000256" key="8">
    <source>
        <dbReference type="ARBA" id="ARBA00023315"/>
    </source>
</evidence>
<dbReference type="InterPro" id="IPR036514">
    <property type="entry name" value="SGNH_hydro_sf"/>
</dbReference>
<dbReference type="SUPFAM" id="SSF52266">
    <property type="entry name" value="SGNH hydrolase"/>
    <property type="match status" value="1"/>
</dbReference>
<dbReference type="Proteomes" id="UP000829401">
    <property type="component" value="Chromosome"/>
</dbReference>
<keyword evidence="4" id="KW-0808">Transferase</keyword>
<evidence type="ECO:0000256" key="3">
    <source>
        <dbReference type="ARBA" id="ARBA00022475"/>
    </source>
</evidence>
<dbReference type="OrthoDB" id="9796461at2"/>
<feature type="region of interest" description="Disordered" evidence="9">
    <location>
        <begin position="417"/>
        <end position="502"/>
    </location>
</feature>
<feature type="compositionally biased region" description="Low complexity" evidence="9">
    <location>
        <begin position="452"/>
        <end position="494"/>
    </location>
</feature>
<evidence type="ECO:0000256" key="6">
    <source>
        <dbReference type="ARBA" id="ARBA00022989"/>
    </source>
</evidence>
<evidence type="ECO:0000256" key="7">
    <source>
        <dbReference type="ARBA" id="ARBA00023136"/>
    </source>
</evidence>
<dbReference type="CDD" id="cd01840">
    <property type="entry name" value="SGNH_hydrolase_yrhL_like"/>
    <property type="match status" value="1"/>
</dbReference>
<accession>A0A9E6ZG70</accession>
<dbReference type="eggNOG" id="COG1835">
    <property type="taxonomic scope" value="Bacteria"/>
</dbReference>
<dbReference type="EMBL" id="CP080467">
    <property type="protein sequence ID" value="UNO48662.1"/>
    <property type="molecule type" value="Genomic_DNA"/>
</dbReference>
<reference evidence="13" key="1">
    <citation type="journal article" date="2022" name="G3 (Bethesda)">
        <title>Unveiling the complete genome sequence of Alicyclobacillus acidoterrestris DSM 3922T, a taint-producing strain.</title>
        <authorList>
            <person name="Leonardo I.C."/>
            <person name="Barreto Crespo M.T."/>
            <person name="Gaspar F.B."/>
        </authorList>
    </citation>
    <scope>NUCLEOTIDE SEQUENCE [LARGE SCALE GENOMIC DNA]</scope>
    <source>
        <strain evidence="13">DSM 3922</strain>
    </source>
</reference>
<evidence type="ECO:0000259" key="11">
    <source>
        <dbReference type="Pfam" id="PF01757"/>
    </source>
</evidence>
<evidence type="ECO:0000256" key="9">
    <source>
        <dbReference type="SAM" id="MobiDB-lite"/>
    </source>
</evidence>
<name>T0BVL9_ALIAG</name>
<dbReference type="InterPro" id="IPR050879">
    <property type="entry name" value="Acyltransferase_3"/>
</dbReference>
<gene>
    <name evidence="12" type="ORF">K1I37_18700</name>
</gene>
<dbReference type="GO" id="GO:0005886">
    <property type="term" value="C:plasma membrane"/>
    <property type="evidence" value="ECO:0007669"/>
    <property type="project" value="UniProtKB-SubCell"/>
</dbReference>
<evidence type="ECO:0000313" key="13">
    <source>
        <dbReference type="Proteomes" id="UP000829401"/>
    </source>
</evidence>
<evidence type="ECO:0000256" key="4">
    <source>
        <dbReference type="ARBA" id="ARBA00022679"/>
    </source>
</evidence>
<dbReference type="GO" id="GO:0016747">
    <property type="term" value="F:acyltransferase activity, transferring groups other than amino-acyl groups"/>
    <property type="evidence" value="ECO:0007669"/>
    <property type="project" value="InterPro"/>
</dbReference>